<dbReference type="STRING" id="1576369.SAMN05421753_11580"/>
<evidence type="ECO:0000256" key="1">
    <source>
        <dbReference type="ARBA" id="ARBA00004651"/>
    </source>
</evidence>
<dbReference type="EMBL" id="FOQD01000015">
    <property type="protein sequence ID" value="SFJ07868.1"/>
    <property type="molecule type" value="Genomic_DNA"/>
</dbReference>
<feature type="transmembrane region" description="Helical" evidence="6">
    <location>
        <begin position="107"/>
        <end position="133"/>
    </location>
</feature>
<feature type="transmembrane region" description="Helical" evidence="6">
    <location>
        <begin position="385"/>
        <end position="402"/>
    </location>
</feature>
<comment type="subcellular location">
    <subcellularLocation>
        <location evidence="1">Cell membrane</location>
        <topology evidence="1">Multi-pass membrane protein</topology>
    </subcellularLocation>
</comment>
<dbReference type="GO" id="GO:0005886">
    <property type="term" value="C:plasma membrane"/>
    <property type="evidence" value="ECO:0007669"/>
    <property type="project" value="UniProtKB-SubCell"/>
</dbReference>
<keyword evidence="5 6" id="KW-0472">Membrane</keyword>
<evidence type="ECO:0000313" key="8">
    <source>
        <dbReference type="Proteomes" id="UP000199518"/>
    </source>
</evidence>
<evidence type="ECO:0000256" key="4">
    <source>
        <dbReference type="ARBA" id="ARBA00022989"/>
    </source>
</evidence>
<feature type="transmembrane region" description="Helical" evidence="6">
    <location>
        <begin position="278"/>
        <end position="309"/>
    </location>
</feature>
<dbReference type="Proteomes" id="UP000199518">
    <property type="component" value="Unassembled WGS sequence"/>
</dbReference>
<feature type="transmembrane region" description="Helical" evidence="6">
    <location>
        <begin position="351"/>
        <end position="373"/>
    </location>
</feature>
<evidence type="ECO:0000313" key="7">
    <source>
        <dbReference type="EMBL" id="SFJ07868.1"/>
    </source>
</evidence>
<feature type="transmembrane region" description="Helical" evidence="6">
    <location>
        <begin position="20"/>
        <end position="41"/>
    </location>
</feature>
<accession>A0A1I3NES3</accession>
<feature type="transmembrane region" description="Helical" evidence="6">
    <location>
        <begin position="240"/>
        <end position="258"/>
    </location>
</feature>
<name>A0A1I3NES3_9PLAN</name>
<evidence type="ECO:0000256" key="6">
    <source>
        <dbReference type="SAM" id="Phobius"/>
    </source>
</evidence>
<feature type="transmembrane region" description="Helical" evidence="6">
    <location>
        <begin position="321"/>
        <end position="339"/>
    </location>
</feature>
<dbReference type="CDD" id="cd06579">
    <property type="entry name" value="TM_PBP1_transp_AraH_like"/>
    <property type="match status" value="1"/>
</dbReference>
<keyword evidence="4 6" id="KW-1133">Transmembrane helix</keyword>
<proteinExistence type="predicted"/>
<keyword evidence="3 6" id="KW-0812">Transmembrane</keyword>
<evidence type="ECO:0000256" key="2">
    <source>
        <dbReference type="ARBA" id="ARBA00022475"/>
    </source>
</evidence>
<feature type="transmembrane region" description="Helical" evidence="6">
    <location>
        <begin position="191"/>
        <end position="209"/>
    </location>
</feature>
<feature type="transmembrane region" description="Helical" evidence="6">
    <location>
        <begin position="53"/>
        <end position="72"/>
    </location>
</feature>
<dbReference type="OrthoDB" id="9784538at2"/>
<dbReference type="PANTHER" id="PTHR32196:SF15">
    <property type="entry name" value="SUGAR ABC TRANSPORTER PERMEASE PROTEIN"/>
    <property type="match status" value="1"/>
</dbReference>
<sequence length="417" mass="43699">MSLDSAGSSFLQRHRNELGLLVAIVCVAVFTTFVSDSYRTYPRQNAETILRETALLGIFALGAGTVIIAGGIDLSSGSVIAFSGMTFCSVCLLLAPQVGGVPQTDALPAWILIAAFLVTMLAAFLVGSFHAWLITAIELPPFVATLASLVGLRSLAKLLIQDVTQIAYGSKTGKSTIGISDPIFYNLGNTWWIPVTIFLVLSLGLWILLSKTVVGRHIYALGGNEQAARLSGIRTDRLKWLAYCIGSMTAAIAGILYTSYVGTSEPTRDGAGYELNAIAASVVGGCSLTGGVGTVAGIMLGSLFLKVVIDSVAKSFQSRPDLVEGLVVGMLVVLAVAFNELRGSRGLKKQFFPGTLGLLNILILTLLAGLITFATSSPESKLRNGLIAAGGTLLLIGLRAVLERRPKKPATPPAAVA</sequence>
<evidence type="ECO:0000256" key="3">
    <source>
        <dbReference type="ARBA" id="ARBA00022692"/>
    </source>
</evidence>
<dbReference type="GO" id="GO:0022857">
    <property type="term" value="F:transmembrane transporter activity"/>
    <property type="evidence" value="ECO:0007669"/>
    <property type="project" value="InterPro"/>
</dbReference>
<organism evidence="7 8">
    <name type="scientific">Planctomicrobium piriforme</name>
    <dbReference type="NCBI Taxonomy" id="1576369"/>
    <lineage>
        <taxon>Bacteria</taxon>
        <taxon>Pseudomonadati</taxon>
        <taxon>Planctomycetota</taxon>
        <taxon>Planctomycetia</taxon>
        <taxon>Planctomycetales</taxon>
        <taxon>Planctomycetaceae</taxon>
        <taxon>Planctomicrobium</taxon>
    </lineage>
</organism>
<dbReference type="InterPro" id="IPR001851">
    <property type="entry name" value="ABC_transp_permease"/>
</dbReference>
<dbReference type="PANTHER" id="PTHR32196">
    <property type="entry name" value="ABC TRANSPORTER PERMEASE PROTEIN YPHD-RELATED-RELATED"/>
    <property type="match status" value="1"/>
</dbReference>
<evidence type="ECO:0000256" key="5">
    <source>
        <dbReference type="ARBA" id="ARBA00023136"/>
    </source>
</evidence>
<dbReference type="AlphaFoldDB" id="A0A1I3NES3"/>
<gene>
    <name evidence="7" type="ORF">SAMN05421753_11580</name>
</gene>
<reference evidence="8" key="1">
    <citation type="submission" date="2016-10" db="EMBL/GenBank/DDBJ databases">
        <authorList>
            <person name="Varghese N."/>
            <person name="Submissions S."/>
        </authorList>
    </citation>
    <scope>NUCLEOTIDE SEQUENCE [LARGE SCALE GENOMIC DNA]</scope>
    <source>
        <strain evidence="8">DSM 26348</strain>
    </source>
</reference>
<feature type="transmembrane region" description="Helical" evidence="6">
    <location>
        <begin position="78"/>
        <end position="95"/>
    </location>
</feature>
<dbReference type="Pfam" id="PF02653">
    <property type="entry name" value="BPD_transp_2"/>
    <property type="match status" value="1"/>
</dbReference>
<protein>
    <submittedName>
        <fullName evidence="7">Ribose transport system permease protein</fullName>
    </submittedName>
</protein>
<keyword evidence="2" id="KW-1003">Cell membrane</keyword>
<keyword evidence="8" id="KW-1185">Reference proteome</keyword>
<dbReference type="RefSeq" id="WP_092053399.1">
    <property type="nucleotide sequence ID" value="NZ_FOQD01000015.1"/>
</dbReference>